<dbReference type="PANTHER" id="PTHR24291">
    <property type="entry name" value="CYTOCHROME P450 FAMILY 4"/>
    <property type="match status" value="1"/>
</dbReference>
<name>A0ABR4H4J3_9EURO</name>
<dbReference type="Pfam" id="PF00067">
    <property type="entry name" value="p450"/>
    <property type="match status" value="1"/>
</dbReference>
<dbReference type="InterPro" id="IPR001128">
    <property type="entry name" value="Cyt_P450"/>
</dbReference>
<keyword evidence="7" id="KW-0812">Transmembrane</keyword>
<evidence type="ECO:0000256" key="1">
    <source>
        <dbReference type="ARBA" id="ARBA00010617"/>
    </source>
</evidence>
<dbReference type="SUPFAM" id="SSF48264">
    <property type="entry name" value="Cytochrome P450"/>
    <property type="match status" value="1"/>
</dbReference>
<proteinExistence type="inferred from homology"/>
<keyword evidence="6" id="KW-0503">Monooxygenase</keyword>
<dbReference type="InterPro" id="IPR050196">
    <property type="entry name" value="Cytochrome_P450_Monoox"/>
</dbReference>
<keyword evidence="9" id="KW-1185">Reference proteome</keyword>
<keyword evidence="7" id="KW-0472">Membrane</keyword>
<dbReference type="Proteomes" id="UP001610334">
    <property type="component" value="Unassembled WGS sequence"/>
</dbReference>
<evidence type="ECO:0000256" key="3">
    <source>
        <dbReference type="ARBA" id="ARBA00022723"/>
    </source>
</evidence>
<gene>
    <name evidence="8" type="ORF">BJX63DRAFT_423180</name>
</gene>
<dbReference type="EMBL" id="JBFXLT010000073">
    <property type="protein sequence ID" value="KAL2810347.1"/>
    <property type="molecule type" value="Genomic_DNA"/>
</dbReference>
<dbReference type="InterPro" id="IPR002401">
    <property type="entry name" value="Cyt_P450_E_grp-I"/>
</dbReference>
<sequence>MALLGKVCNEFRAVSQLIIHFFKWPIINCLLVLVTGYCISRIRRARFSYSDLPQPPHNAFLGHLIAMADVTRALPKDISPHIIFTQLQHKYNLGSLFTVDLRPFSPDKILVIADPLLAKKVTRAPLLPKHPVNTAIISHVVGQKSLILSEGREWYAMRSIFAPGFAASKIITLTSAVVDETLIFCNILRQHAQTGEVFRLWDATIALTIDVIGRAILDVTFNSQTTENEFVGSLRKLILSTPDFGSMNPFEKLNLIRPFIHWRHGRKVENYISKVIDERSRLATAKKTSKPVLDYALEENARNNQTIIPRHELKRVILDNMRSFIFAGHDTTASTLSYIYLMMERHPKALAKVQQEHDEVFSTDLHQTAQKIKEYPILLSRLPYTLAVIKEVLRLYPIGHPAKIVDEGYEIVHDDKKYTLKGTYLMMIATHTMGRSPELFPNPDEFIPERFLPGAPGVASTDAWRPFERGPRNCIGQELALLEMKIAMVLTLRTFNVMSAIEEQKTSLGDYMSTLNGDPVYQVQGIAAKPKDGSPTRVKERVFSVNK</sequence>
<evidence type="ECO:0000256" key="5">
    <source>
        <dbReference type="ARBA" id="ARBA00023004"/>
    </source>
</evidence>
<keyword evidence="2" id="KW-0349">Heme</keyword>
<keyword evidence="5" id="KW-0408">Iron</keyword>
<dbReference type="CDD" id="cd11051">
    <property type="entry name" value="CYP59-like"/>
    <property type="match status" value="1"/>
</dbReference>
<evidence type="ECO:0000256" key="7">
    <source>
        <dbReference type="SAM" id="Phobius"/>
    </source>
</evidence>
<evidence type="ECO:0000256" key="4">
    <source>
        <dbReference type="ARBA" id="ARBA00023002"/>
    </source>
</evidence>
<dbReference type="PANTHER" id="PTHR24291:SF50">
    <property type="entry name" value="BIFUNCTIONAL ALBAFLAVENONE MONOOXYGENASE_TERPENE SYNTHASE"/>
    <property type="match status" value="1"/>
</dbReference>
<dbReference type="InterPro" id="IPR036396">
    <property type="entry name" value="Cyt_P450_sf"/>
</dbReference>
<comment type="similarity">
    <text evidence="1">Belongs to the cytochrome P450 family.</text>
</comment>
<dbReference type="PRINTS" id="PR00385">
    <property type="entry name" value="P450"/>
</dbReference>
<dbReference type="Gene3D" id="1.10.630.10">
    <property type="entry name" value="Cytochrome P450"/>
    <property type="match status" value="1"/>
</dbReference>
<keyword evidence="3" id="KW-0479">Metal-binding</keyword>
<comment type="caution">
    <text evidence="8">The sequence shown here is derived from an EMBL/GenBank/DDBJ whole genome shotgun (WGS) entry which is preliminary data.</text>
</comment>
<evidence type="ECO:0000256" key="6">
    <source>
        <dbReference type="ARBA" id="ARBA00023033"/>
    </source>
</evidence>
<evidence type="ECO:0000256" key="2">
    <source>
        <dbReference type="ARBA" id="ARBA00022617"/>
    </source>
</evidence>
<organism evidence="8 9">
    <name type="scientific">Aspergillus granulosus</name>
    <dbReference type="NCBI Taxonomy" id="176169"/>
    <lineage>
        <taxon>Eukaryota</taxon>
        <taxon>Fungi</taxon>
        <taxon>Dikarya</taxon>
        <taxon>Ascomycota</taxon>
        <taxon>Pezizomycotina</taxon>
        <taxon>Eurotiomycetes</taxon>
        <taxon>Eurotiomycetidae</taxon>
        <taxon>Eurotiales</taxon>
        <taxon>Aspergillaceae</taxon>
        <taxon>Aspergillus</taxon>
        <taxon>Aspergillus subgen. Nidulantes</taxon>
    </lineage>
</organism>
<reference evidence="8 9" key="1">
    <citation type="submission" date="2024-07" db="EMBL/GenBank/DDBJ databases">
        <title>Section-level genome sequencing and comparative genomics of Aspergillus sections Usti and Cavernicolus.</title>
        <authorList>
            <consortium name="Lawrence Berkeley National Laboratory"/>
            <person name="Nybo J.L."/>
            <person name="Vesth T.C."/>
            <person name="Theobald S."/>
            <person name="Frisvad J.C."/>
            <person name="Larsen T.O."/>
            <person name="Kjaerboelling I."/>
            <person name="Rothschild-Mancinelli K."/>
            <person name="Lyhne E.K."/>
            <person name="Kogle M.E."/>
            <person name="Barry K."/>
            <person name="Clum A."/>
            <person name="Na H."/>
            <person name="Ledsgaard L."/>
            <person name="Lin J."/>
            <person name="Lipzen A."/>
            <person name="Kuo A."/>
            <person name="Riley R."/>
            <person name="Mondo S."/>
            <person name="Labutti K."/>
            <person name="Haridas S."/>
            <person name="Pangalinan J."/>
            <person name="Salamov A.A."/>
            <person name="Simmons B.A."/>
            <person name="Magnuson J.K."/>
            <person name="Chen J."/>
            <person name="Drula E."/>
            <person name="Henrissat B."/>
            <person name="Wiebenga A."/>
            <person name="Lubbers R.J."/>
            <person name="Gomes A.C."/>
            <person name="Makela M.R."/>
            <person name="Stajich J."/>
            <person name="Grigoriev I.V."/>
            <person name="Mortensen U.H."/>
            <person name="De Vries R.P."/>
            <person name="Baker S.E."/>
            <person name="Andersen M.R."/>
        </authorList>
    </citation>
    <scope>NUCLEOTIDE SEQUENCE [LARGE SCALE GENOMIC DNA]</scope>
    <source>
        <strain evidence="8 9">CBS 588.65</strain>
    </source>
</reference>
<keyword evidence="4" id="KW-0560">Oxidoreductase</keyword>
<accession>A0ABR4H4J3</accession>
<evidence type="ECO:0000313" key="9">
    <source>
        <dbReference type="Proteomes" id="UP001610334"/>
    </source>
</evidence>
<evidence type="ECO:0000313" key="8">
    <source>
        <dbReference type="EMBL" id="KAL2810347.1"/>
    </source>
</evidence>
<protein>
    <submittedName>
        <fullName evidence="8">Cytochrome P450</fullName>
    </submittedName>
</protein>
<feature type="transmembrane region" description="Helical" evidence="7">
    <location>
        <begin position="21"/>
        <end position="39"/>
    </location>
</feature>
<keyword evidence="7" id="KW-1133">Transmembrane helix</keyword>
<dbReference type="PRINTS" id="PR00463">
    <property type="entry name" value="EP450I"/>
</dbReference>